<protein>
    <submittedName>
        <fullName evidence="2">Uncharacterized protein</fullName>
    </submittedName>
</protein>
<evidence type="ECO:0000313" key="3">
    <source>
        <dbReference type="Proteomes" id="UP000030690"/>
    </source>
</evidence>
<dbReference type="AlphaFoldDB" id="A0A024UYP6"/>
<sequence length="64" mass="7760">MKGKMHIICEILIITEINYNIKKIPYSYNIIQTSISSLYKYSKLVTPNLFFYFILFCFILFYFI</sequence>
<dbReference type="EMBL" id="KI925152">
    <property type="protein sequence ID" value="ETW15888.1"/>
    <property type="molecule type" value="Genomic_DNA"/>
</dbReference>
<name>A0A024UYP6_PLAFA</name>
<organism evidence="2 3">
    <name type="scientific">Plasmodium falciparum Vietnam Oak-Knoll</name>
    <name type="common">FVO</name>
    <dbReference type="NCBI Taxonomy" id="1036723"/>
    <lineage>
        <taxon>Eukaryota</taxon>
        <taxon>Sar</taxon>
        <taxon>Alveolata</taxon>
        <taxon>Apicomplexa</taxon>
        <taxon>Aconoidasida</taxon>
        <taxon>Haemosporida</taxon>
        <taxon>Plasmodiidae</taxon>
        <taxon>Plasmodium</taxon>
        <taxon>Plasmodium (Laverania)</taxon>
    </lineage>
</organism>
<feature type="transmembrane region" description="Helical" evidence="1">
    <location>
        <begin position="44"/>
        <end position="63"/>
    </location>
</feature>
<dbReference type="Proteomes" id="UP000030690">
    <property type="component" value="Unassembled WGS sequence"/>
</dbReference>
<evidence type="ECO:0000313" key="2">
    <source>
        <dbReference type="EMBL" id="ETW15888.1"/>
    </source>
</evidence>
<proteinExistence type="predicted"/>
<keyword evidence="1" id="KW-0472">Membrane</keyword>
<keyword evidence="1" id="KW-0812">Transmembrane</keyword>
<reference evidence="2 3" key="2">
    <citation type="submission" date="2013-02" db="EMBL/GenBank/DDBJ databases">
        <title>The Genome Sequence of Plasmodium falciparum Vietnam Oak-Knoll (FVO).</title>
        <authorList>
            <consortium name="The Broad Institute Genome Sequencing Platform"/>
            <consortium name="The Broad Institute Genome Sequencing Center for Infectious Disease"/>
            <person name="Neafsey D."/>
            <person name="Cheeseman I."/>
            <person name="Volkman S."/>
            <person name="Adams J."/>
            <person name="Walker B."/>
            <person name="Young S.K."/>
            <person name="Zeng Q."/>
            <person name="Gargeya S."/>
            <person name="Fitzgerald M."/>
            <person name="Haas B."/>
            <person name="Abouelleil A."/>
            <person name="Alvarado L."/>
            <person name="Arachchi H.M."/>
            <person name="Berlin A.M."/>
            <person name="Chapman S.B."/>
            <person name="Dewar J."/>
            <person name="Goldberg J."/>
            <person name="Griggs A."/>
            <person name="Gujja S."/>
            <person name="Hansen M."/>
            <person name="Howarth C."/>
            <person name="Imamovic A."/>
            <person name="Larimer J."/>
            <person name="McCowan C."/>
            <person name="Murphy C."/>
            <person name="Neiman D."/>
            <person name="Pearson M."/>
            <person name="Priest M."/>
            <person name="Roberts A."/>
            <person name="Saif S."/>
            <person name="Shea T."/>
            <person name="Sisk P."/>
            <person name="Sykes S."/>
            <person name="Wortman J."/>
            <person name="Nusbaum C."/>
            <person name="Birren B."/>
        </authorList>
    </citation>
    <scope>NUCLEOTIDE SEQUENCE [LARGE SCALE GENOMIC DNA]</scope>
    <source>
        <strain evidence="3">Vietnam Oak-Knoll (FVO)</strain>
    </source>
</reference>
<gene>
    <name evidence="2" type="ORF">PFFVO_05219</name>
</gene>
<accession>A0A024UYP6</accession>
<keyword evidence="1" id="KW-1133">Transmembrane helix</keyword>
<reference evidence="2 3" key="1">
    <citation type="submission" date="2013-02" db="EMBL/GenBank/DDBJ databases">
        <title>The Genome Annotation of Plasmodium falciparum Vietnam Oak-Knoll (FVO).</title>
        <authorList>
            <consortium name="The Broad Institute Genome Sequencing Platform"/>
            <consortium name="The Broad Institute Genome Sequencing Center for Infectious Disease"/>
            <person name="Neafsey D."/>
            <person name="Hoffman S."/>
            <person name="Volkman S."/>
            <person name="Rosenthal P."/>
            <person name="Walker B."/>
            <person name="Young S.K."/>
            <person name="Zeng Q."/>
            <person name="Gargeya S."/>
            <person name="Fitzgerald M."/>
            <person name="Haas B."/>
            <person name="Abouelleil A."/>
            <person name="Allen A.W."/>
            <person name="Alvarado L."/>
            <person name="Arachchi H.M."/>
            <person name="Berlin A.M."/>
            <person name="Chapman S.B."/>
            <person name="Gainer-Dewar J."/>
            <person name="Goldberg J."/>
            <person name="Griggs A."/>
            <person name="Gujja S."/>
            <person name="Hansen M."/>
            <person name="Howarth C."/>
            <person name="Imamovic A."/>
            <person name="Ireland A."/>
            <person name="Larimer J."/>
            <person name="McCowan C."/>
            <person name="Murphy C."/>
            <person name="Pearson M."/>
            <person name="Poon T.W."/>
            <person name="Priest M."/>
            <person name="Roberts A."/>
            <person name="Saif S."/>
            <person name="Shea T."/>
            <person name="Sisk P."/>
            <person name="Sykes S."/>
            <person name="Wortman J."/>
            <person name="Nusbaum C."/>
            <person name="Birren B."/>
        </authorList>
    </citation>
    <scope>NUCLEOTIDE SEQUENCE [LARGE SCALE GENOMIC DNA]</scope>
    <source>
        <strain evidence="3">Vietnam Oak-Knoll (FVO)</strain>
    </source>
</reference>
<evidence type="ECO:0000256" key="1">
    <source>
        <dbReference type="SAM" id="Phobius"/>
    </source>
</evidence>